<reference evidence="1 2" key="1">
    <citation type="journal article" date="2012" name="J. Bacteriol.">
        <title>Draft Genome Sequence of Mesorhizobium alhagi CCNWXJ12-2T, a Novel Salt-Resistant Species Isolated from the Desert of Northwestern China.</title>
        <authorList>
            <person name="Zhou M."/>
            <person name="Chen W."/>
            <person name="Chen H."/>
            <person name="Wei G."/>
        </authorList>
    </citation>
    <scope>NUCLEOTIDE SEQUENCE [LARGE SCALE GENOMIC DNA]</scope>
    <source>
        <strain evidence="1 2">CCNWXJ12-2</strain>
    </source>
</reference>
<sequence>MPHIPFKTQAVYSNRAAKMRLTGADFHRLAARRLAVTTMDG</sequence>
<dbReference type="EMBL" id="AHAM01000258">
    <property type="protein sequence ID" value="EHK53696.1"/>
    <property type="molecule type" value="Genomic_DNA"/>
</dbReference>
<name>H0I009_9HYPH</name>
<dbReference type="Proteomes" id="UP000003250">
    <property type="component" value="Unassembled WGS sequence"/>
</dbReference>
<dbReference type="AlphaFoldDB" id="H0I009"/>
<dbReference type="PATRIC" id="fig|1107882.3.peg.5612"/>
<keyword evidence="2" id="KW-1185">Reference proteome</keyword>
<evidence type="ECO:0000313" key="1">
    <source>
        <dbReference type="EMBL" id="EHK53696.1"/>
    </source>
</evidence>
<organism evidence="1 2">
    <name type="scientific">Mesorhizobium alhagi CCNWXJ12-2</name>
    <dbReference type="NCBI Taxonomy" id="1107882"/>
    <lineage>
        <taxon>Bacteria</taxon>
        <taxon>Pseudomonadati</taxon>
        <taxon>Pseudomonadota</taxon>
        <taxon>Alphaproteobacteria</taxon>
        <taxon>Hyphomicrobiales</taxon>
        <taxon>Phyllobacteriaceae</taxon>
        <taxon>Allomesorhizobium</taxon>
    </lineage>
</organism>
<proteinExistence type="predicted"/>
<accession>H0I009</accession>
<evidence type="ECO:0000313" key="2">
    <source>
        <dbReference type="Proteomes" id="UP000003250"/>
    </source>
</evidence>
<protein>
    <submittedName>
        <fullName evidence="1">Uncharacterized protein</fullName>
    </submittedName>
</protein>
<gene>
    <name evidence="1" type="ORF">MAXJ12_28978</name>
</gene>